<dbReference type="Gene3D" id="3.30.2310.20">
    <property type="entry name" value="RelE-like"/>
    <property type="match status" value="1"/>
</dbReference>
<organism evidence="2">
    <name type="scientific">marine sediment metagenome</name>
    <dbReference type="NCBI Taxonomy" id="412755"/>
    <lineage>
        <taxon>unclassified sequences</taxon>
        <taxon>metagenomes</taxon>
        <taxon>ecological metagenomes</taxon>
    </lineage>
</organism>
<evidence type="ECO:0000256" key="1">
    <source>
        <dbReference type="ARBA" id="ARBA00022649"/>
    </source>
</evidence>
<proteinExistence type="predicted"/>
<name>X1BY51_9ZZZZ</name>
<dbReference type="AlphaFoldDB" id="X1BY51"/>
<reference evidence="2" key="1">
    <citation type="journal article" date="2014" name="Front. Microbiol.">
        <title>High frequency of phylogenetically diverse reductive dehalogenase-homologous genes in deep subseafloor sedimentary metagenomes.</title>
        <authorList>
            <person name="Kawai M."/>
            <person name="Futagami T."/>
            <person name="Toyoda A."/>
            <person name="Takaki Y."/>
            <person name="Nishi S."/>
            <person name="Hori S."/>
            <person name="Arai W."/>
            <person name="Tsubouchi T."/>
            <person name="Morono Y."/>
            <person name="Uchiyama I."/>
            <person name="Ito T."/>
            <person name="Fujiyama A."/>
            <person name="Inagaki F."/>
            <person name="Takami H."/>
        </authorList>
    </citation>
    <scope>NUCLEOTIDE SEQUENCE</scope>
    <source>
        <strain evidence="2">Expedition CK06-06</strain>
    </source>
</reference>
<sequence length="86" mass="10272">MKEKYIIEFSLQFEKSIKKLKKQDKALFNQIQKKLIDIVQNPEHYKALRNVLAGYRRIHFGPFVLVFKIEGNAVRIISLDHHDKTY</sequence>
<keyword evidence="1" id="KW-1277">Toxin-antitoxin system</keyword>
<dbReference type="SUPFAM" id="SSF143011">
    <property type="entry name" value="RelE-like"/>
    <property type="match status" value="1"/>
</dbReference>
<gene>
    <name evidence="2" type="ORF">S01H4_32159</name>
</gene>
<dbReference type="Pfam" id="PF05016">
    <property type="entry name" value="ParE_toxin"/>
    <property type="match status" value="1"/>
</dbReference>
<dbReference type="InterPro" id="IPR035093">
    <property type="entry name" value="RelE/ParE_toxin_dom_sf"/>
</dbReference>
<protein>
    <recommendedName>
        <fullName evidence="3">Addiction module toxin RelE</fullName>
    </recommendedName>
</protein>
<evidence type="ECO:0000313" key="2">
    <source>
        <dbReference type="EMBL" id="GAG86037.1"/>
    </source>
</evidence>
<evidence type="ECO:0008006" key="3">
    <source>
        <dbReference type="Google" id="ProtNLM"/>
    </source>
</evidence>
<accession>X1BY51</accession>
<comment type="caution">
    <text evidence="2">The sequence shown here is derived from an EMBL/GenBank/DDBJ whole genome shotgun (WGS) entry which is preliminary data.</text>
</comment>
<dbReference type="NCBIfam" id="TIGR02385">
    <property type="entry name" value="RelE_StbE"/>
    <property type="match status" value="1"/>
</dbReference>
<dbReference type="EMBL" id="BART01016775">
    <property type="protein sequence ID" value="GAG86037.1"/>
    <property type="molecule type" value="Genomic_DNA"/>
</dbReference>
<dbReference type="InterPro" id="IPR007712">
    <property type="entry name" value="RelE/ParE_toxin"/>
</dbReference>